<dbReference type="EMBL" id="WESC01000004">
    <property type="protein sequence ID" value="KAB7741185.1"/>
    <property type="molecule type" value="Genomic_DNA"/>
</dbReference>
<proteinExistence type="predicted"/>
<protein>
    <submittedName>
        <fullName evidence="1">DUF2948 family protein</fullName>
    </submittedName>
</protein>
<evidence type="ECO:0000313" key="2">
    <source>
        <dbReference type="Proteomes" id="UP000468901"/>
    </source>
</evidence>
<accession>A0A6N6VKX4</accession>
<reference evidence="1 2" key="1">
    <citation type="submission" date="2019-09" db="EMBL/GenBank/DDBJ databases">
        <title>Parvibaculum sedimenti sp. nov., isolated from sediment.</title>
        <authorList>
            <person name="Wang Y."/>
        </authorList>
    </citation>
    <scope>NUCLEOTIDE SEQUENCE [LARGE SCALE GENOMIC DNA]</scope>
    <source>
        <strain evidence="1 2">HXT-9</strain>
    </source>
</reference>
<dbReference type="RefSeq" id="WP_152215157.1">
    <property type="nucleotide sequence ID" value="NZ_JBAQYD010000075.1"/>
</dbReference>
<comment type="caution">
    <text evidence="1">The sequence shown here is derived from an EMBL/GenBank/DDBJ whole genome shotgun (WGS) entry which is preliminary data.</text>
</comment>
<dbReference type="InterPro" id="IPR021335">
    <property type="entry name" value="DUF2948"/>
</dbReference>
<name>A0A6N6VKX4_9HYPH</name>
<dbReference type="AlphaFoldDB" id="A0A6N6VKX4"/>
<evidence type="ECO:0000313" key="1">
    <source>
        <dbReference type="EMBL" id="KAB7741185.1"/>
    </source>
</evidence>
<organism evidence="1 2">
    <name type="scientific">Parvibaculum sedimenti</name>
    <dbReference type="NCBI Taxonomy" id="2608632"/>
    <lineage>
        <taxon>Bacteria</taxon>
        <taxon>Pseudomonadati</taxon>
        <taxon>Pseudomonadota</taxon>
        <taxon>Alphaproteobacteria</taxon>
        <taxon>Hyphomicrobiales</taxon>
        <taxon>Parvibaculaceae</taxon>
        <taxon>Parvibaculum</taxon>
    </lineage>
</organism>
<dbReference type="Proteomes" id="UP000468901">
    <property type="component" value="Unassembled WGS sequence"/>
</dbReference>
<dbReference type="Pfam" id="PF11164">
    <property type="entry name" value="DUF2948"/>
    <property type="match status" value="1"/>
</dbReference>
<keyword evidence="2" id="KW-1185">Reference proteome</keyword>
<sequence>MSDLRLSAEDAADLEVISAFLQDAVTRVGDLAYLPSVRRFAMVVNRFRWEGETSTAKRAGAVRTHERVRSGLHFENVLRAQARGIRRDHPDGVLNLLAIRFEELDAPSGIVVLTFSGGGELRLEVEALDAHLSDLGLVWETPNLPKHDD</sequence>
<gene>
    <name evidence="1" type="ORF">F2P47_05405</name>
</gene>